<organism evidence="2 3">
    <name type="scientific">Trypanosoma brucei gambiense (strain MHOM/CI/86/DAL972)</name>
    <dbReference type="NCBI Taxonomy" id="679716"/>
    <lineage>
        <taxon>Eukaryota</taxon>
        <taxon>Discoba</taxon>
        <taxon>Euglenozoa</taxon>
        <taxon>Kinetoplastea</taxon>
        <taxon>Metakinetoplastina</taxon>
        <taxon>Trypanosomatida</taxon>
        <taxon>Trypanosomatidae</taxon>
        <taxon>Trypanosoma</taxon>
    </lineage>
</organism>
<name>D0A4W7_TRYB9</name>
<dbReference type="EMBL" id="FN554973">
    <property type="protein sequence ID" value="CBH16311.1"/>
    <property type="molecule type" value="Genomic_DNA"/>
</dbReference>
<proteinExistence type="predicted"/>
<accession>D0A4W7</accession>
<gene>
    <name evidence="2" type="ORF">TbgDal_X14090</name>
</gene>
<evidence type="ECO:0000313" key="3">
    <source>
        <dbReference type="Proteomes" id="UP000002316"/>
    </source>
</evidence>
<dbReference type="RefSeq" id="XP_011778575.1">
    <property type="nucleotide sequence ID" value="XM_011780273.1"/>
</dbReference>
<feature type="region of interest" description="Disordered" evidence="1">
    <location>
        <begin position="52"/>
        <end position="89"/>
    </location>
</feature>
<protein>
    <submittedName>
        <fullName evidence="2">Uncharacterized protein</fullName>
    </submittedName>
</protein>
<sequence length="103" mass="12048">MNGEVFPRRQVEKCFSLVCFSSVTESRCWPRRERKKKIYPSWTICSTSMENTFTNSKKKKRKNRNGPDKHTSPSFPPLQQKGRGSKKKKCGRVIVSPILFFFT</sequence>
<dbReference type="GeneID" id="23864614"/>
<evidence type="ECO:0000256" key="1">
    <source>
        <dbReference type="SAM" id="MobiDB-lite"/>
    </source>
</evidence>
<evidence type="ECO:0000313" key="2">
    <source>
        <dbReference type="EMBL" id="CBH16311.1"/>
    </source>
</evidence>
<dbReference type="Proteomes" id="UP000002316">
    <property type="component" value="Chromosome 10"/>
</dbReference>
<dbReference type="KEGG" id="tbg:TbgDal_X14090"/>
<reference evidence="3" key="1">
    <citation type="journal article" date="2010" name="PLoS Negl. Trop. Dis.">
        <title>The genome sequence of Trypanosoma brucei gambiense, causative agent of chronic human african trypanosomiasis.</title>
        <authorList>
            <person name="Jackson A.P."/>
            <person name="Sanders M."/>
            <person name="Berry A."/>
            <person name="McQuillan J."/>
            <person name="Aslett M.A."/>
            <person name="Quail M.A."/>
            <person name="Chukualim B."/>
            <person name="Capewell P."/>
            <person name="MacLeod A."/>
            <person name="Melville S.E."/>
            <person name="Gibson W."/>
            <person name="Barry J.D."/>
            <person name="Berriman M."/>
            <person name="Hertz-Fowler C."/>
        </authorList>
    </citation>
    <scope>NUCLEOTIDE SEQUENCE [LARGE SCALE GENOMIC DNA]</scope>
    <source>
        <strain evidence="3">MHOM/CI/86/DAL972</strain>
    </source>
</reference>
<dbReference type="AlphaFoldDB" id="D0A4W7"/>